<dbReference type="EC" id="1.1.-.-" evidence="3"/>
<accession>A0ABT8ZX25</accession>
<dbReference type="SUPFAM" id="SSF51735">
    <property type="entry name" value="NAD(P)-binding Rossmann-fold domains"/>
    <property type="match status" value="1"/>
</dbReference>
<keyword evidence="4" id="KW-1185">Reference proteome</keyword>
<dbReference type="PRINTS" id="PR00081">
    <property type="entry name" value="GDHRDH"/>
</dbReference>
<sequence length="276" mass="28638">MSANEITWGDGAMKDFLGLEGKVAMVVGGGLGMGESTSVTLAEAGCDVAVVDIDRARAEGVAARVRETGRRAVAVVADAMDAGTAAGSVAEVVRALGRIDVMATIVGQAEWSTVLDVTEETWDLDHRRNLRYFFFYAQAAARAMVKAGNGGAIAAVASVSGLQSAPNHAAYGAAKAGLVNLVRTMGVELAPHGIRVNAVAPGTISTPRINEGPHRAAFEEKIRNSLIPFRRLGTTQEIANGLLFLLSDLAGYVTGQTLAVDGGFTAQFLLGAPREA</sequence>
<dbReference type="PANTHER" id="PTHR24321:SF15">
    <property type="entry name" value="OXIDOREDUCTASE UCPA"/>
    <property type="match status" value="1"/>
</dbReference>
<dbReference type="Gene3D" id="3.40.50.720">
    <property type="entry name" value="NAD(P)-binding Rossmann-like Domain"/>
    <property type="match status" value="1"/>
</dbReference>
<keyword evidence="2 3" id="KW-0560">Oxidoreductase</keyword>
<evidence type="ECO:0000313" key="3">
    <source>
        <dbReference type="EMBL" id="MDO7842130.1"/>
    </source>
</evidence>
<gene>
    <name evidence="3" type="ORF">Q5H94_07320</name>
</gene>
<organism evidence="3 4">
    <name type="scientific">Sphingomonas immobilis</name>
    <dbReference type="NCBI Taxonomy" id="3063997"/>
    <lineage>
        <taxon>Bacteria</taxon>
        <taxon>Pseudomonadati</taxon>
        <taxon>Pseudomonadota</taxon>
        <taxon>Alphaproteobacteria</taxon>
        <taxon>Sphingomonadales</taxon>
        <taxon>Sphingomonadaceae</taxon>
        <taxon>Sphingomonas</taxon>
    </lineage>
</organism>
<dbReference type="EMBL" id="JAUQSZ010000004">
    <property type="protein sequence ID" value="MDO7842130.1"/>
    <property type="molecule type" value="Genomic_DNA"/>
</dbReference>
<comment type="caution">
    <text evidence="3">The sequence shown here is derived from an EMBL/GenBank/DDBJ whole genome shotgun (WGS) entry which is preliminary data.</text>
</comment>
<dbReference type="InterPro" id="IPR036291">
    <property type="entry name" value="NAD(P)-bd_dom_sf"/>
</dbReference>
<evidence type="ECO:0000313" key="4">
    <source>
        <dbReference type="Proteomes" id="UP001176468"/>
    </source>
</evidence>
<protein>
    <submittedName>
        <fullName evidence="3">SDR family oxidoreductase</fullName>
        <ecNumber evidence="3">1.1.-.-</ecNumber>
    </submittedName>
</protein>
<reference evidence="3" key="1">
    <citation type="submission" date="2023-07" db="EMBL/GenBank/DDBJ databases">
        <authorList>
            <person name="Kim M.K."/>
        </authorList>
    </citation>
    <scope>NUCLEOTIDE SEQUENCE</scope>
    <source>
        <strain evidence="3">CA1-15</strain>
    </source>
</reference>
<dbReference type="InterPro" id="IPR002347">
    <property type="entry name" value="SDR_fam"/>
</dbReference>
<dbReference type="InterPro" id="IPR020904">
    <property type="entry name" value="Sc_DH/Rdtase_CS"/>
</dbReference>
<proteinExistence type="inferred from homology"/>
<dbReference type="CDD" id="cd05233">
    <property type="entry name" value="SDR_c"/>
    <property type="match status" value="1"/>
</dbReference>
<evidence type="ECO:0000256" key="2">
    <source>
        <dbReference type="ARBA" id="ARBA00023002"/>
    </source>
</evidence>
<comment type="similarity">
    <text evidence="1">Belongs to the short-chain dehydrogenases/reductases (SDR) family.</text>
</comment>
<dbReference type="Pfam" id="PF13561">
    <property type="entry name" value="adh_short_C2"/>
    <property type="match status" value="1"/>
</dbReference>
<dbReference type="PRINTS" id="PR00080">
    <property type="entry name" value="SDRFAMILY"/>
</dbReference>
<dbReference type="PROSITE" id="PS00061">
    <property type="entry name" value="ADH_SHORT"/>
    <property type="match status" value="1"/>
</dbReference>
<name>A0ABT8ZX25_9SPHN</name>
<evidence type="ECO:0000256" key="1">
    <source>
        <dbReference type="ARBA" id="ARBA00006484"/>
    </source>
</evidence>
<dbReference type="GO" id="GO:0016491">
    <property type="term" value="F:oxidoreductase activity"/>
    <property type="evidence" value="ECO:0007669"/>
    <property type="project" value="UniProtKB-KW"/>
</dbReference>
<dbReference type="PANTHER" id="PTHR24321">
    <property type="entry name" value="DEHYDROGENASES, SHORT CHAIN"/>
    <property type="match status" value="1"/>
</dbReference>
<dbReference type="Proteomes" id="UP001176468">
    <property type="component" value="Unassembled WGS sequence"/>
</dbReference>